<evidence type="ECO:0000313" key="6">
    <source>
        <dbReference type="Proteomes" id="UP000309673"/>
    </source>
</evidence>
<dbReference type="InterPro" id="IPR008964">
    <property type="entry name" value="Invasin/intimin_cell_adhesion"/>
</dbReference>
<sequence>MNKLSTSRTLFICLALFLLAASFIPNRTVQAEATDPGAAGLQRIGEIADHSKPPADKLVLAVIGDYGDCYRNCEHEQAVADLVHSWNPDAILTVGDNSYRLGTAEEVEADQKPYWQDIAAGRFFPIYGNHDYGNGCSPDSLKPSLDYFKIPAAFVAGFGNGLVDFVNPDVNCNASSQTGAPPAIFDAYKNTVNESSANAKWVLVGGHQPIFSSGQAGNNLNRRWLLTPGVDLLLQGHDHHAEHIITPEGYNEVITGNGGQGLTPLFPPVPSSMFRDNSEYGAVRLTVTPETLTVDYVNIPGTVVYSFTLKKDPFTKKAYVASRTDWQDPNPNPGDGQLTGDKTVSMAFGEDDEYKNGMDWFPYESGPAHEIEIDGRTALQLDRSAFGTGNNLYMKIDDERIYGGPYKAAASIEYRSPIAGSFVLQYESAATGATYQSTARVTIKDDQVDKWQTVTLDMPGARFTNRQNGGADMRIVAANKLPLIISSMKIDATPEKLPVTLWAIRIQNIDPMKAGETSQAVVKATYSDFSTALVTEGVTFTSSDTQVATVDETSGMITALRPGDTVITADYGGVQDQYHLVVKDSVPPTTTLTLDGTLLRDGSYLHEAIVRLGSVDDDSGVEKIEYSLDQGNTWNLYTGPLALTQDGTSDIQFRASDKAGNVELTQTHTVKVTSATIANLRALVKNDSFGQKGTQESVLSHIDNAEKKFRQAAAFRDQGKADQAAHFEANGYDSLKQLRDKIEKLSDEQVNPALKSELLVFIRYMIDHKTI</sequence>
<dbReference type="PANTHER" id="PTHR10161">
    <property type="entry name" value="TARTRATE-RESISTANT ACID PHOSPHATASE TYPE 5"/>
    <property type="match status" value="1"/>
</dbReference>
<keyword evidence="1 3" id="KW-0732">Signal</keyword>
<keyword evidence="2" id="KW-0378">Hydrolase</keyword>
<dbReference type="SUPFAM" id="SSF56300">
    <property type="entry name" value="Metallo-dependent phosphatases"/>
    <property type="match status" value="1"/>
</dbReference>
<protein>
    <recommendedName>
        <fullName evidence="4">BIG2 domain-containing protein</fullName>
    </recommendedName>
</protein>
<dbReference type="SUPFAM" id="SSF49373">
    <property type="entry name" value="Invasin/intimin cell-adhesion fragments"/>
    <property type="match status" value="1"/>
</dbReference>
<feature type="signal peptide" evidence="3">
    <location>
        <begin position="1"/>
        <end position="31"/>
    </location>
</feature>
<dbReference type="InterPro" id="IPR003343">
    <property type="entry name" value="Big_2"/>
</dbReference>
<dbReference type="InterPro" id="IPR051558">
    <property type="entry name" value="Metallophosphoesterase_PAP"/>
</dbReference>
<dbReference type="Pfam" id="PF00149">
    <property type="entry name" value="Metallophos"/>
    <property type="match status" value="1"/>
</dbReference>
<gene>
    <name evidence="5" type="ORF">E5161_11145</name>
</gene>
<dbReference type="InterPro" id="IPR058094">
    <property type="entry name" value="Ig-like_OmpL47-like"/>
</dbReference>
<evidence type="ECO:0000256" key="1">
    <source>
        <dbReference type="ARBA" id="ARBA00022729"/>
    </source>
</evidence>
<feature type="domain" description="BIG2" evidence="4">
    <location>
        <begin position="503"/>
        <end position="581"/>
    </location>
</feature>
<dbReference type="Proteomes" id="UP000309673">
    <property type="component" value="Unassembled WGS sequence"/>
</dbReference>
<evidence type="ECO:0000256" key="2">
    <source>
        <dbReference type="ARBA" id="ARBA00022801"/>
    </source>
</evidence>
<accession>A0A4U0FAJ6</accession>
<dbReference type="GO" id="GO:0016787">
    <property type="term" value="F:hydrolase activity"/>
    <property type="evidence" value="ECO:0007669"/>
    <property type="project" value="UniProtKB-KW"/>
</dbReference>
<reference evidence="5 6" key="1">
    <citation type="submission" date="2019-04" db="EMBL/GenBank/DDBJ databases">
        <title>Cohnella sp. nov., isolated from soil.</title>
        <authorList>
            <person name="Kim W."/>
        </authorList>
    </citation>
    <scope>NUCLEOTIDE SEQUENCE [LARGE SCALE GENOMIC DNA]</scope>
    <source>
        <strain evidence="5 6">CAU 1483</strain>
    </source>
</reference>
<evidence type="ECO:0000313" key="5">
    <source>
        <dbReference type="EMBL" id="TJY41757.1"/>
    </source>
</evidence>
<dbReference type="OrthoDB" id="9809781at2"/>
<dbReference type="RefSeq" id="WP_136777892.1">
    <property type="nucleotide sequence ID" value="NZ_SUPK01000005.1"/>
</dbReference>
<comment type="caution">
    <text evidence="5">The sequence shown here is derived from an EMBL/GenBank/DDBJ whole genome shotgun (WGS) entry which is preliminary data.</text>
</comment>
<evidence type="ECO:0000256" key="3">
    <source>
        <dbReference type="SAM" id="SignalP"/>
    </source>
</evidence>
<dbReference type="PANTHER" id="PTHR10161:SF14">
    <property type="entry name" value="TARTRATE-RESISTANT ACID PHOSPHATASE TYPE 5"/>
    <property type="match status" value="1"/>
</dbReference>
<dbReference type="Gene3D" id="2.60.40.1080">
    <property type="match status" value="1"/>
</dbReference>
<dbReference type="Pfam" id="PF02368">
    <property type="entry name" value="Big_2"/>
    <property type="match status" value="1"/>
</dbReference>
<keyword evidence="6" id="KW-1185">Reference proteome</keyword>
<name>A0A4U0FAJ6_9BACL</name>
<dbReference type="NCBIfam" id="NF047446">
    <property type="entry name" value="barrel_OmpL47"/>
    <property type="match status" value="1"/>
</dbReference>
<dbReference type="Gene3D" id="3.60.21.10">
    <property type="match status" value="1"/>
</dbReference>
<dbReference type="AlphaFoldDB" id="A0A4U0FAJ6"/>
<evidence type="ECO:0000259" key="4">
    <source>
        <dbReference type="SMART" id="SM00635"/>
    </source>
</evidence>
<feature type="chain" id="PRO_5020283916" description="BIG2 domain-containing protein" evidence="3">
    <location>
        <begin position="32"/>
        <end position="771"/>
    </location>
</feature>
<dbReference type="InterPro" id="IPR004843">
    <property type="entry name" value="Calcineurin-like_PHP"/>
</dbReference>
<organism evidence="5 6">
    <name type="scientific">Cohnella pontilimi</name>
    <dbReference type="NCBI Taxonomy" id="2564100"/>
    <lineage>
        <taxon>Bacteria</taxon>
        <taxon>Bacillati</taxon>
        <taxon>Bacillota</taxon>
        <taxon>Bacilli</taxon>
        <taxon>Bacillales</taxon>
        <taxon>Paenibacillaceae</taxon>
        <taxon>Cohnella</taxon>
    </lineage>
</organism>
<proteinExistence type="predicted"/>
<dbReference type="Gene3D" id="3.30.1920.20">
    <property type="match status" value="1"/>
</dbReference>
<dbReference type="EMBL" id="SUPK01000005">
    <property type="protein sequence ID" value="TJY41757.1"/>
    <property type="molecule type" value="Genomic_DNA"/>
</dbReference>
<dbReference type="SMART" id="SM00635">
    <property type="entry name" value="BID_2"/>
    <property type="match status" value="1"/>
</dbReference>
<dbReference type="InterPro" id="IPR029052">
    <property type="entry name" value="Metallo-depent_PP-like"/>
</dbReference>